<comment type="pathway">
    <text evidence="1">Carbohydrate acid metabolism.</text>
</comment>
<keyword evidence="5 9" id="KW-0547">Nucleotide-binding</keyword>
<evidence type="ECO:0000256" key="3">
    <source>
        <dbReference type="ARBA" id="ARBA00012054"/>
    </source>
</evidence>
<dbReference type="GO" id="GO:0046316">
    <property type="term" value="F:gluconokinase activity"/>
    <property type="evidence" value="ECO:0007669"/>
    <property type="project" value="UniProtKB-EC"/>
</dbReference>
<evidence type="ECO:0000256" key="2">
    <source>
        <dbReference type="ARBA" id="ARBA00008420"/>
    </source>
</evidence>
<dbReference type="RefSeq" id="WP_068628287.1">
    <property type="nucleotide sequence ID" value="NZ_LSZQ01000009.1"/>
</dbReference>
<reference evidence="11" key="1">
    <citation type="submission" date="2016-02" db="EMBL/GenBank/DDBJ databases">
        <authorList>
            <person name="Sanders J.G."/>
            <person name="Lin J.Y."/>
            <person name="Wertz J.T."/>
            <person name="Russell J.A."/>
            <person name="Moreau C.S."/>
            <person name="Powell S."/>
        </authorList>
    </citation>
    <scope>NUCLEOTIDE SEQUENCE [LARGE SCALE GENOMIC DNA]</scope>
    <source>
        <strain evidence="11">CAG34</strain>
    </source>
</reference>
<evidence type="ECO:0000256" key="6">
    <source>
        <dbReference type="ARBA" id="ARBA00022777"/>
    </source>
</evidence>
<sequence length="203" mass="21450">MPPQPRLILIMGVSGSGKTTLGTALAARLGWHFDDADDFHPAASIAKMRQGQPLNDADRAPWLDALQQQLVQRLARGERSVLACSALKKRYRQQLLGGLSGDVDARGSAPAASAAAVSAGLVYLHGPRELLAARLAARQHAFMPPGLLDSQLAALEVPDAREASPTLGNSSPALPILPPLHLDISPPPAALVDQIIDHFSLYS</sequence>
<protein>
    <recommendedName>
        <fullName evidence="3 9">Gluconokinase</fullName>
        <ecNumber evidence="3 9">2.7.1.12</ecNumber>
    </recommendedName>
</protein>
<evidence type="ECO:0000256" key="4">
    <source>
        <dbReference type="ARBA" id="ARBA00022679"/>
    </source>
</evidence>
<keyword evidence="11" id="KW-1185">Reference proteome</keyword>
<dbReference type="STRING" id="1548207.AXK11_01400"/>
<dbReference type="OrthoDB" id="9800332at2"/>
<evidence type="ECO:0000256" key="9">
    <source>
        <dbReference type="RuleBase" id="RU363066"/>
    </source>
</evidence>
<comment type="catalytic activity">
    <reaction evidence="8 9">
        <text>D-gluconate + ATP = 6-phospho-D-gluconate + ADP + H(+)</text>
        <dbReference type="Rhea" id="RHEA:19433"/>
        <dbReference type="ChEBI" id="CHEBI:15378"/>
        <dbReference type="ChEBI" id="CHEBI:18391"/>
        <dbReference type="ChEBI" id="CHEBI:30616"/>
        <dbReference type="ChEBI" id="CHEBI:58759"/>
        <dbReference type="ChEBI" id="CHEBI:456216"/>
        <dbReference type="EC" id="2.7.1.12"/>
    </reaction>
</comment>
<evidence type="ECO:0000256" key="8">
    <source>
        <dbReference type="ARBA" id="ARBA00048090"/>
    </source>
</evidence>
<keyword evidence="4 9" id="KW-0808">Transferase</keyword>
<proteinExistence type="inferred from homology"/>
<dbReference type="Gene3D" id="3.40.50.300">
    <property type="entry name" value="P-loop containing nucleotide triphosphate hydrolases"/>
    <property type="match status" value="1"/>
</dbReference>
<dbReference type="EMBL" id="LSZQ01000009">
    <property type="protein sequence ID" value="KXU38119.1"/>
    <property type="molecule type" value="Genomic_DNA"/>
</dbReference>
<dbReference type="AlphaFoldDB" id="A0A139SU48"/>
<evidence type="ECO:0000313" key="11">
    <source>
        <dbReference type="Proteomes" id="UP000070058"/>
    </source>
</evidence>
<evidence type="ECO:0000313" key="10">
    <source>
        <dbReference type="EMBL" id="KXU38119.1"/>
    </source>
</evidence>
<dbReference type="PANTHER" id="PTHR43442:SF3">
    <property type="entry name" value="GLUCONOKINASE-RELATED"/>
    <property type="match status" value="1"/>
</dbReference>
<evidence type="ECO:0000256" key="5">
    <source>
        <dbReference type="ARBA" id="ARBA00022741"/>
    </source>
</evidence>
<dbReference type="InterPro" id="IPR027417">
    <property type="entry name" value="P-loop_NTPase"/>
</dbReference>
<dbReference type="Proteomes" id="UP000070058">
    <property type="component" value="Unassembled WGS sequence"/>
</dbReference>
<dbReference type="InterPro" id="IPR006001">
    <property type="entry name" value="Therm_gnt_kin"/>
</dbReference>
<evidence type="ECO:0000256" key="7">
    <source>
        <dbReference type="ARBA" id="ARBA00022840"/>
    </source>
</evidence>
<dbReference type="SUPFAM" id="SSF52540">
    <property type="entry name" value="P-loop containing nucleoside triphosphate hydrolases"/>
    <property type="match status" value="1"/>
</dbReference>
<accession>A0A139SU48</accession>
<evidence type="ECO:0000256" key="1">
    <source>
        <dbReference type="ARBA" id="ARBA00004761"/>
    </source>
</evidence>
<gene>
    <name evidence="10" type="ORF">AXK11_01400</name>
</gene>
<keyword evidence="6 9" id="KW-0418">Kinase</keyword>
<organism evidence="10 11">
    <name type="scientific">Cephaloticoccus primus</name>
    <dbReference type="NCBI Taxonomy" id="1548207"/>
    <lineage>
        <taxon>Bacteria</taxon>
        <taxon>Pseudomonadati</taxon>
        <taxon>Verrucomicrobiota</taxon>
        <taxon>Opitutia</taxon>
        <taxon>Opitutales</taxon>
        <taxon>Opitutaceae</taxon>
        <taxon>Cephaloticoccus</taxon>
    </lineage>
</organism>
<dbReference type="GO" id="GO:0005524">
    <property type="term" value="F:ATP binding"/>
    <property type="evidence" value="ECO:0007669"/>
    <property type="project" value="UniProtKB-KW"/>
</dbReference>
<dbReference type="Pfam" id="PF13671">
    <property type="entry name" value="AAA_33"/>
    <property type="match status" value="1"/>
</dbReference>
<dbReference type="CDD" id="cd02021">
    <property type="entry name" value="GntK"/>
    <property type="match status" value="1"/>
</dbReference>
<keyword evidence="7 9" id="KW-0067">ATP-binding</keyword>
<dbReference type="GO" id="GO:0005975">
    <property type="term" value="P:carbohydrate metabolic process"/>
    <property type="evidence" value="ECO:0007669"/>
    <property type="project" value="InterPro"/>
</dbReference>
<name>A0A139SU48_9BACT</name>
<dbReference type="EC" id="2.7.1.12" evidence="3 9"/>
<comment type="caution">
    <text evidence="10">The sequence shown here is derived from an EMBL/GenBank/DDBJ whole genome shotgun (WGS) entry which is preliminary data.</text>
</comment>
<dbReference type="NCBIfam" id="TIGR01313">
    <property type="entry name" value="therm_gnt_kin"/>
    <property type="match status" value="1"/>
</dbReference>
<comment type="similarity">
    <text evidence="2 9">Belongs to the gluconokinase GntK/GntV family.</text>
</comment>
<dbReference type="GO" id="GO:0005737">
    <property type="term" value="C:cytoplasm"/>
    <property type="evidence" value="ECO:0007669"/>
    <property type="project" value="TreeGrafter"/>
</dbReference>
<dbReference type="PANTHER" id="PTHR43442">
    <property type="entry name" value="GLUCONOKINASE-RELATED"/>
    <property type="match status" value="1"/>
</dbReference>